<keyword evidence="5 11" id="KW-0949">S-adenosyl-L-methionine</keyword>
<comment type="cofactor">
    <cofactor evidence="11">
        <name>[4Fe-4S] cluster</name>
        <dbReference type="ChEBI" id="CHEBI:49883"/>
    </cofactor>
    <text evidence="11">Binds 1 or 2 [4Fe-4S] cluster. One cluster is coordinated with 3 cysteines and an exchangeable S-adenosyl-L-methionine.</text>
</comment>
<evidence type="ECO:0000259" key="14">
    <source>
        <dbReference type="PROSITE" id="PS51918"/>
    </source>
</evidence>
<dbReference type="OMA" id="CEHFHIP"/>
<evidence type="ECO:0000256" key="3">
    <source>
        <dbReference type="ARBA" id="ARBA00022485"/>
    </source>
</evidence>
<evidence type="ECO:0000256" key="4">
    <source>
        <dbReference type="ARBA" id="ARBA00022679"/>
    </source>
</evidence>
<dbReference type="Pfam" id="PF04055">
    <property type="entry name" value="Radical_SAM"/>
    <property type="match status" value="1"/>
</dbReference>
<dbReference type="InterPro" id="IPR023404">
    <property type="entry name" value="rSAM_horseshoe"/>
</dbReference>
<gene>
    <name evidence="15" type="ORF">BKD89_01580</name>
</gene>
<evidence type="ECO:0000313" key="16">
    <source>
        <dbReference type="Proteomes" id="UP000273278"/>
    </source>
</evidence>
<keyword evidence="7 11" id="KW-0479">Metal-binding</keyword>
<proteinExistence type="inferred from homology"/>
<dbReference type="Pfam" id="PF01938">
    <property type="entry name" value="TRAM"/>
    <property type="match status" value="1"/>
</dbReference>
<dbReference type="Gene3D" id="3.80.30.20">
    <property type="entry name" value="tm_1862 like domain"/>
    <property type="match status" value="1"/>
</dbReference>
<accession>A0A3G3IF61</accession>
<keyword evidence="4 11" id="KW-0808">Transferase</keyword>
<comment type="catalytic activity">
    <reaction evidence="10 11">
        <text>N(6)-L-threonylcarbamoyladenosine(37) in tRNA + (sulfur carrier)-SH + AH2 + 2 S-adenosyl-L-methionine = 2-methylsulfanyl-N(6)-L-threonylcarbamoyladenosine(37) in tRNA + (sulfur carrier)-H + 5'-deoxyadenosine + L-methionine + A + S-adenosyl-L-homocysteine + 2 H(+)</text>
        <dbReference type="Rhea" id="RHEA:37075"/>
        <dbReference type="Rhea" id="RHEA-COMP:10163"/>
        <dbReference type="Rhea" id="RHEA-COMP:11092"/>
        <dbReference type="Rhea" id="RHEA-COMP:14737"/>
        <dbReference type="Rhea" id="RHEA-COMP:14739"/>
        <dbReference type="ChEBI" id="CHEBI:13193"/>
        <dbReference type="ChEBI" id="CHEBI:15378"/>
        <dbReference type="ChEBI" id="CHEBI:17319"/>
        <dbReference type="ChEBI" id="CHEBI:17499"/>
        <dbReference type="ChEBI" id="CHEBI:29917"/>
        <dbReference type="ChEBI" id="CHEBI:57844"/>
        <dbReference type="ChEBI" id="CHEBI:57856"/>
        <dbReference type="ChEBI" id="CHEBI:59789"/>
        <dbReference type="ChEBI" id="CHEBI:64428"/>
        <dbReference type="ChEBI" id="CHEBI:74418"/>
        <dbReference type="ChEBI" id="CHEBI:74420"/>
        <dbReference type="EC" id="2.8.4.5"/>
    </reaction>
</comment>
<evidence type="ECO:0000256" key="6">
    <source>
        <dbReference type="ARBA" id="ARBA00022694"/>
    </source>
</evidence>
<sequence length="410" mass="45742">MRYFVESYGCTMNYGEGEELAERMDALGHIRVLSADEADIVILNTCTVVDTTEKRMIKRMNELKAAGKQVIVTGCMAKVQAGRVMVRLPGSLIIPPEDYDGFSDAVSKMYGCGTPIVQKRSPVTAIIPIAQGCRGNCTYCITRFARGTLRSYSPEGIKERFDRFIDSGVKEVLITAQDTGCYGRDIGTDLGDLIRKLLEKDGEYRIRIGMMNPNSLRPVLNSVLDVFEDERMYRFLHIPVQSGSDHVLDMMSRHYTSEDFFSLIDAIRERYPDMSIATDLISGFPGESNEDHEESVALIRRLRADTVNITRFSPRPGTEAFGMPQINGRISKERSTELTEVKNATENDVNTNMIGRTYRALVSETSADGSVIARTGNYRPVVIKEDIPLGTFINATVTDCRPTYLLGKST</sequence>
<evidence type="ECO:0000256" key="2">
    <source>
        <dbReference type="ARBA" id="ARBA00008616"/>
    </source>
</evidence>
<dbReference type="InterPro" id="IPR013848">
    <property type="entry name" value="Methylthiotransferase_N"/>
</dbReference>
<dbReference type="PROSITE" id="PS51918">
    <property type="entry name" value="RADICAL_SAM"/>
    <property type="match status" value="1"/>
</dbReference>
<dbReference type="CDD" id="cd01335">
    <property type="entry name" value="Radical_SAM"/>
    <property type="match status" value="1"/>
</dbReference>
<dbReference type="NCBIfam" id="TIGR01578">
    <property type="entry name" value="MiaB-like-B"/>
    <property type="match status" value="1"/>
</dbReference>
<dbReference type="PANTHER" id="PTHR11918:SF45">
    <property type="entry name" value="THREONYLCARBAMOYLADENOSINE TRNA METHYLTHIOTRANSFERASE"/>
    <property type="match status" value="1"/>
</dbReference>
<dbReference type="SFLD" id="SFLDS00029">
    <property type="entry name" value="Radical_SAM"/>
    <property type="match status" value="1"/>
</dbReference>
<protein>
    <recommendedName>
        <fullName evidence="11">tRNA-t(6)A37 methylthiotransferase</fullName>
        <ecNumber evidence="11">2.8.4.5</ecNumber>
    </recommendedName>
</protein>
<evidence type="ECO:0000259" key="12">
    <source>
        <dbReference type="PROSITE" id="PS50926"/>
    </source>
</evidence>
<dbReference type="GO" id="GO:0051539">
    <property type="term" value="F:4 iron, 4 sulfur cluster binding"/>
    <property type="evidence" value="ECO:0007669"/>
    <property type="project" value="UniProtKB-UniRule"/>
</dbReference>
<dbReference type="InterPro" id="IPR020612">
    <property type="entry name" value="Methylthiotransferase_CS"/>
</dbReference>
<dbReference type="RefSeq" id="WP_015504218.1">
    <property type="nucleotide sequence ID" value="NZ_CP017686.1"/>
</dbReference>
<comment type="similarity">
    <text evidence="2 11">Belongs to the methylthiotransferase family. CDKAL1 subfamily.</text>
</comment>
<dbReference type="InterPro" id="IPR006638">
    <property type="entry name" value="Elp3/MiaA/NifB-like_rSAM"/>
</dbReference>
<dbReference type="GeneID" id="41321118"/>
<dbReference type="InterPro" id="IPR058240">
    <property type="entry name" value="rSAM_sf"/>
</dbReference>
<keyword evidence="3 11" id="KW-0004">4Fe-4S</keyword>
<dbReference type="InterPro" id="IPR006466">
    <property type="entry name" value="MiaB-like_arc_euk"/>
</dbReference>
<dbReference type="PROSITE" id="PS01278">
    <property type="entry name" value="MTTASE_RADICAL"/>
    <property type="match status" value="1"/>
</dbReference>
<dbReference type="PROSITE" id="PS50926">
    <property type="entry name" value="TRAM"/>
    <property type="match status" value="1"/>
</dbReference>
<dbReference type="EMBL" id="CP017686">
    <property type="protein sequence ID" value="AYQ54506.1"/>
    <property type="molecule type" value="Genomic_DNA"/>
</dbReference>
<evidence type="ECO:0000256" key="5">
    <source>
        <dbReference type="ARBA" id="ARBA00022691"/>
    </source>
</evidence>
<comment type="function">
    <text evidence="1 11">Catalyzes the methylthiolation of N6-threonylcarbamoyladenosine (t(6)A), leading to the formation of 2-methylthio-N6-threonylcarbamoyladenosine (ms(2)t(6)A) at position 37 in tRNAs that read codons beginning with adenine.</text>
</comment>
<dbReference type="InterPro" id="IPR007197">
    <property type="entry name" value="rSAM"/>
</dbReference>
<dbReference type="Pfam" id="PF00919">
    <property type="entry name" value="UPF0004"/>
    <property type="match status" value="1"/>
</dbReference>
<evidence type="ECO:0000313" key="15">
    <source>
        <dbReference type="EMBL" id="AYQ54506.1"/>
    </source>
</evidence>
<evidence type="ECO:0000256" key="1">
    <source>
        <dbReference type="ARBA" id="ARBA00002399"/>
    </source>
</evidence>
<evidence type="ECO:0000256" key="11">
    <source>
        <dbReference type="RuleBase" id="RU368081"/>
    </source>
</evidence>
<dbReference type="GO" id="GO:0046872">
    <property type="term" value="F:metal ion binding"/>
    <property type="evidence" value="ECO:0007669"/>
    <property type="project" value="UniProtKB-UniRule"/>
</dbReference>
<dbReference type="EC" id="2.8.4.5" evidence="11"/>
<evidence type="ECO:0000259" key="13">
    <source>
        <dbReference type="PROSITE" id="PS51449"/>
    </source>
</evidence>
<reference evidence="15 16" key="1">
    <citation type="submission" date="2016-10" db="EMBL/GenBank/DDBJ databases">
        <title>Complete genome of the TMA-utilizing, human hosted archaeon Methanomethylophilus alvus Gen. nov, sp. nov., strain Mx-05, derived from a pure culture.</title>
        <authorList>
            <person name="Brugere J.-F."/>
            <person name="Ben Hania W."/>
            <person name="Chaudhary P.P."/>
            <person name="Gaci N."/>
            <person name="Borrel G."/>
            <person name="Cao Van Tuat L."/>
            <person name="Fardeau M.-L."/>
            <person name="Harris H.M.B."/>
            <person name="O'Toole P.W."/>
            <person name="Ollivier B."/>
        </authorList>
    </citation>
    <scope>NUCLEOTIDE SEQUENCE [LARGE SCALE GENOMIC DNA]</scope>
    <source>
        <strain evidence="15 16">Mx-05</strain>
    </source>
</reference>
<dbReference type="AlphaFoldDB" id="A0A3G3IF61"/>
<dbReference type="SMART" id="SM00729">
    <property type="entry name" value="Elp3"/>
    <property type="match status" value="1"/>
</dbReference>
<feature type="domain" description="Radical SAM core" evidence="14">
    <location>
        <begin position="119"/>
        <end position="348"/>
    </location>
</feature>
<dbReference type="InterPro" id="IPR002792">
    <property type="entry name" value="TRAM_dom"/>
</dbReference>
<name>A0A3G3IF61_9ARCH</name>
<evidence type="ECO:0000256" key="10">
    <source>
        <dbReference type="ARBA" id="ARBA00051661"/>
    </source>
</evidence>
<dbReference type="PANTHER" id="PTHR11918">
    <property type="entry name" value="RADICAL SAM PROTEINS"/>
    <property type="match status" value="1"/>
</dbReference>
<dbReference type="GO" id="GO:0035598">
    <property type="term" value="F:tRNA (N(6)-L-threonylcarbamoyladenosine(37)-C(2))-methylthiotransferase activity"/>
    <property type="evidence" value="ECO:0007669"/>
    <property type="project" value="UniProtKB-UniRule"/>
</dbReference>
<keyword evidence="8 11" id="KW-0408">Iron</keyword>
<dbReference type="NCBIfam" id="TIGR00089">
    <property type="entry name" value="MiaB/RimO family radical SAM methylthiotransferase"/>
    <property type="match status" value="1"/>
</dbReference>
<dbReference type="SFLD" id="SFLDG01082">
    <property type="entry name" value="B12-binding_domain_containing"/>
    <property type="match status" value="1"/>
</dbReference>
<dbReference type="SUPFAM" id="SSF102114">
    <property type="entry name" value="Radical SAM enzymes"/>
    <property type="match status" value="1"/>
</dbReference>
<dbReference type="InterPro" id="IPR038135">
    <property type="entry name" value="Methylthiotransferase_N_sf"/>
</dbReference>
<evidence type="ECO:0000256" key="7">
    <source>
        <dbReference type="ARBA" id="ARBA00022723"/>
    </source>
</evidence>
<dbReference type="Gene3D" id="3.40.50.12160">
    <property type="entry name" value="Methylthiotransferase, N-terminal domain"/>
    <property type="match status" value="1"/>
</dbReference>
<dbReference type="FunFam" id="3.80.30.20:FF:000002">
    <property type="entry name" value="threonylcarbamoyladenosine tRNA methylthiotransferase isoform X2"/>
    <property type="match status" value="1"/>
</dbReference>
<keyword evidence="9 11" id="KW-0411">Iron-sulfur</keyword>
<organism evidence="15 16">
    <name type="scientific">Methanomethylophilus alvi</name>
    <dbReference type="NCBI Taxonomy" id="1291540"/>
    <lineage>
        <taxon>Archaea</taxon>
        <taxon>Methanobacteriati</taxon>
        <taxon>Thermoplasmatota</taxon>
        <taxon>Thermoplasmata</taxon>
        <taxon>Methanomassiliicoccales</taxon>
        <taxon>Methanomethylophilaceae</taxon>
        <taxon>Methanomethylophilus</taxon>
    </lineage>
</organism>
<evidence type="ECO:0000256" key="8">
    <source>
        <dbReference type="ARBA" id="ARBA00023004"/>
    </source>
</evidence>
<dbReference type="Proteomes" id="UP000273278">
    <property type="component" value="Chromosome"/>
</dbReference>
<evidence type="ECO:0000256" key="9">
    <source>
        <dbReference type="ARBA" id="ARBA00023014"/>
    </source>
</evidence>
<keyword evidence="6 11" id="KW-0819">tRNA processing</keyword>
<feature type="domain" description="MTTase N-terminal" evidence="13">
    <location>
        <begin position="1"/>
        <end position="111"/>
    </location>
</feature>
<dbReference type="PROSITE" id="PS51449">
    <property type="entry name" value="MTTASE_N"/>
    <property type="match status" value="1"/>
</dbReference>
<dbReference type="InterPro" id="IPR005839">
    <property type="entry name" value="Methylthiotransferase"/>
</dbReference>
<feature type="domain" description="TRAM" evidence="12">
    <location>
        <begin position="351"/>
        <end position="410"/>
    </location>
</feature>